<dbReference type="InterPro" id="IPR050336">
    <property type="entry name" value="Chromosome_partition/occlusion"/>
</dbReference>
<evidence type="ECO:0000256" key="2">
    <source>
        <dbReference type="ARBA" id="ARBA00022829"/>
    </source>
</evidence>
<dbReference type="FunFam" id="1.10.10.2830:FF:000001">
    <property type="entry name" value="Chromosome partitioning protein ParB"/>
    <property type="match status" value="1"/>
</dbReference>
<evidence type="ECO:0000256" key="4">
    <source>
        <dbReference type="ARBA" id="ARBA00025472"/>
    </source>
</evidence>
<dbReference type="Pfam" id="PF23552">
    <property type="entry name" value="ParB_C"/>
    <property type="match status" value="1"/>
</dbReference>
<evidence type="ECO:0000313" key="6">
    <source>
        <dbReference type="EMBL" id="NOL52149.1"/>
    </source>
</evidence>
<dbReference type="SUPFAM" id="SSF110849">
    <property type="entry name" value="ParB/Sulfiredoxin"/>
    <property type="match status" value="1"/>
</dbReference>
<dbReference type="InterPro" id="IPR036086">
    <property type="entry name" value="ParB/Sulfiredoxin_sf"/>
</dbReference>
<dbReference type="NCBIfam" id="TIGR00180">
    <property type="entry name" value="parB_part"/>
    <property type="match status" value="1"/>
</dbReference>
<dbReference type="Proteomes" id="UP000537862">
    <property type="component" value="Unassembled WGS sequence"/>
</dbReference>
<dbReference type="SMART" id="SM00470">
    <property type="entry name" value="ParB"/>
    <property type="match status" value="1"/>
</dbReference>
<gene>
    <name evidence="6" type="ORF">HKX39_08245</name>
</gene>
<proteinExistence type="inferred from homology"/>
<dbReference type="InterPro" id="IPR041468">
    <property type="entry name" value="HTH_ParB/Spo0J"/>
</dbReference>
<protein>
    <submittedName>
        <fullName evidence="6">ParB/RepB/Spo0J family partition protein</fullName>
    </submittedName>
</protein>
<evidence type="ECO:0000313" key="7">
    <source>
        <dbReference type="Proteomes" id="UP000537862"/>
    </source>
</evidence>
<dbReference type="CDD" id="cd16393">
    <property type="entry name" value="SPO0J_N"/>
    <property type="match status" value="1"/>
</dbReference>
<comment type="function">
    <text evidence="4">Involved in chromosome partition. Localize to both poles of the predivisional cell following completion of DNA replication. Binds to the DNA origin of replication.</text>
</comment>
<sequence length="317" mass="34678">MATSKTSAKTATKKVAAKGLGKAVKKSALGKGLDNLLGNDVDVLADLQKKPDANSNTLSVDVLQAGKYQPRSHMDESALLELSESIKEQGLMQPILVRPIGKGRYEIIAGERRFRAAKLAGLDEVPVLIRDVSDQNAAIMALIENMQREDLNPLEEAKGIQRLIQEFKFTQEQAAQSIGRSRPATSNLLRLLNLAAPVQTMLNAGDIDMGHARALLALDNAQQIIVANQVHAKKLSVRETEKLVNRILAGESANKTTVKKTVNRDIERLQENLSDYLATNVSFKLSRKGNGQLIINFNDAEHINALLEKMGLDVVFD</sequence>
<name>A0A849P3B9_9BURK</name>
<feature type="domain" description="ParB-like N-terminal" evidence="5">
    <location>
        <begin position="56"/>
        <end position="146"/>
    </location>
</feature>
<dbReference type="AlphaFoldDB" id="A0A849P3B9"/>
<evidence type="ECO:0000259" key="5">
    <source>
        <dbReference type="SMART" id="SM00470"/>
    </source>
</evidence>
<dbReference type="GO" id="GO:0003677">
    <property type="term" value="F:DNA binding"/>
    <property type="evidence" value="ECO:0007669"/>
    <property type="project" value="UniProtKB-KW"/>
</dbReference>
<dbReference type="Gene3D" id="3.90.1530.30">
    <property type="match status" value="1"/>
</dbReference>
<dbReference type="RefSeq" id="WP_171680847.1">
    <property type="nucleotide sequence ID" value="NZ_JABGBN010000007.1"/>
</dbReference>
<evidence type="ECO:0000256" key="1">
    <source>
        <dbReference type="ARBA" id="ARBA00006295"/>
    </source>
</evidence>
<evidence type="ECO:0000256" key="3">
    <source>
        <dbReference type="ARBA" id="ARBA00023125"/>
    </source>
</evidence>
<dbReference type="InterPro" id="IPR004437">
    <property type="entry name" value="ParB/RepB/Spo0J"/>
</dbReference>
<dbReference type="FunFam" id="3.90.1530.30:FF:000001">
    <property type="entry name" value="Chromosome partitioning protein ParB"/>
    <property type="match status" value="1"/>
</dbReference>
<keyword evidence="2" id="KW-0159">Chromosome partition</keyword>
<organism evidence="6 7">
    <name type="scientific">Pelistega suis</name>
    <dbReference type="NCBI Taxonomy" id="1631957"/>
    <lineage>
        <taxon>Bacteria</taxon>
        <taxon>Pseudomonadati</taxon>
        <taxon>Pseudomonadota</taxon>
        <taxon>Betaproteobacteria</taxon>
        <taxon>Burkholderiales</taxon>
        <taxon>Alcaligenaceae</taxon>
        <taxon>Pelistega</taxon>
    </lineage>
</organism>
<dbReference type="SUPFAM" id="SSF109709">
    <property type="entry name" value="KorB DNA-binding domain-like"/>
    <property type="match status" value="1"/>
</dbReference>
<comment type="caution">
    <text evidence="6">The sequence shown here is derived from an EMBL/GenBank/DDBJ whole genome shotgun (WGS) entry which is preliminary data.</text>
</comment>
<dbReference type="Pfam" id="PF02195">
    <property type="entry name" value="ParB_N"/>
    <property type="match status" value="1"/>
</dbReference>
<dbReference type="InterPro" id="IPR003115">
    <property type="entry name" value="ParB_N"/>
</dbReference>
<dbReference type="InterPro" id="IPR057240">
    <property type="entry name" value="ParB_dimer_C"/>
</dbReference>
<dbReference type="Pfam" id="PF17762">
    <property type="entry name" value="HTH_ParB"/>
    <property type="match status" value="1"/>
</dbReference>
<reference evidence="6 7" key="1">
    <citation type="submission" date="2020-05" db="EMBL/GenBank/DDBJ databases">
        <authorList>
            <person name="Niu N."/>
        </authorList>
    </citation>
    <scope>NUCLEOTIDE SEQUENCE [LARGE SCALE GENOMIC DNA]</scope>
    <source>
        <strain evidence="6 7">3340-03</strain>
    </source>
</reference>
<comment type="similarity">
    <text evidence="1">Belongs to the ParB family.</text>
</comment>
<dbReference type="GO" id="GO:0005694">
    <property type="term" value="C:chromosome"/>
    <property type="evidence" value="ECO:0007669"/>
    <property type="project" value="TreeGrafter"/>
</dbReference>
<dbReference type="PANTHER" id="PTHR33375:SF1">
    <property type="entry name" value="CHROMOSOME-PARTITIONING PROTEIN PARB-RELATED"/>
    <property type="match status" value="1"/>
</dbReference>
<keyword evidence="3" id="KW-0238">DNA-binding</keyword>
<keyword evidence="7" id="KW-1185">Reference proteome</keyword>
<dbReference type="Gene3D" id="1.10.10.2830">
    <property type="match status" value="1"/>
</dbReference>
<dbReference type="EMBL" id="JABGBN010000007">
    <property type="protein sequence ID" value="NOL52149.1"/>
    <property type="molecule type" value="Genomic_DNA"/>
</dbReference>
<dbReference type="GO" id="GO:0045881">
    <property type="term" value="P:positive regulation of sporulation resulting in formation of a cellular spore"/>
    <property type="evidence" value="ECO:0007669"/>
    <property type="project" value="TreeGrafter"/>
</dbReference>
<dbReference type="GO" id="GO:0007059">
    <property type="term" value="P:chromosome segregation"/>
    <property type="evidence" value="ECO:0007669"/>
    <property type="project" value="UniProtKB-KW"/>
</dbReference>
<dbReference type="PANTHER" id="PTHR33375">
    <property type="entry name" value="CHROMOSOME-PARTITIONING PROTEIN PARB-RELATED"/>
    <property type="match status" value="1"/>
</dbReference>
<accession>A0A849P3B9</accession>